<dbReference type="InterPro" id="IPR016181">
    <property type="entry name" value="Acyl_CoA_acyltransferase"/>
</dbReference>
<dbReference type="EMBL" id="JARAWP010000008">
    <property type="protein sequence ID" value="MDX3019063.1"/>
    <property type="molecule type" value="Genomic_DNA"/>
</dbReference>
<dbReference type="AlphaFoldDB" id="A0AAP6B7R0"/>
<dbReference type="PANTHER" id="PTHR43792">
    <property type="entry name" value="GNAT FAMILY, PUTATIVE (AFU_ORTHOLOGUE AFUA_3G00765)-RELATED-RELATED"/>
    <property type="match status" value="1"/>
</dbReference>
<protein>
    <submittedName>
        <fullName evidence="5">GNAT family N-acetyltransferase</fullName>
    </submittedName>
</protein>
<dbReference type="PROSITE" id="PS51186">
    <property type="entry name" value="GNAT"/>
    <property type="match status" value="1"/>
</dbReference>
<dbReference type="EMBL" id="JARAWC010000004">
    <property type="protein sequence ID" value="MDX2959649.1"/>
    <property type="molecule type" value="Genomic_DNA"/>
</dbReference>
<dbReference type="InterPro" id="IPR051531">
    <property type="entry name" value="N-acetyltransferase"/>
</dbReference>
<dbReference type="RefSeq" id="WP_010350135.1">
    <property type="nucleotide sequence ID" value="NZ_BCML01000091.1"/>
</dbReference>
<evidence type="ECO:0000313" key="6">
    <source>
        <dbReference type="EMBL" id="MDX3019063.1"/>
    </source>
</evidence>
<comment type="similarity">
    <text evidence="3">Belongs to the acetyltransferase family. RimJ subfamily.</text>
</comment>
<dbReference type="InterPro" id="IPR000182">
    <property type="entry name" value="GNAT_dom"/>
</dbReference>
<keyword evidence="7" id="KW-1185">Reference proteome</keyword>
<dbReference type="GeneID" id="69806084"/>
<dbReference type="GO" id="GO:0008999">
    <property type="term" value="F:protein-N-terminal-alanine acetyltransferase activity"/>
    <property type="evidence" value="ECO:0007669"/>
    <property type="project" value="TreeGrafter"/>
</dbReference>
<dbReference type="SUPFAM" id="SSF55729">
    <property type="entry name" value="Acyl-CoA N-acyltransferases (Nat)"/>
    <property type="match status" value="1"/>
</dbReference>
<organism evidence="5 8">
    <name type="scientific">Streptomyces acidiscabies</name>
    <dbReference type="NCBI Taxonomy" id="42234"/>
    <lineage>
        <taxon>Bacteria</taxon>
        <taxon>Bacillati</taxon>
        <taxon>Actinomycetota</taxon>
        <taxon>Actinomycetes</taxon>
        <taxon>Kitasatosporales</taxon>
        <taxon>Streptomycetaceae</taxon>
        <taxon>Streptomyces</taxon>
    </lineage>
</organism>
<evidence type="ECO:0000256" key="2">
    <source>
        <dbReference type="ARBA" id="ARBA00023315"/>
    </source>
</evidence>
<evidence type="ECO:0000259" key="4">
    <source>
        <dbReference type="PROSITE" id="PS51186"/>
    </source>
</evidence>
<dbReference type="Gene3D" id="3.40.630.30">
    <property type="match status" value="1"/>
</dbReference>
<dbReference type="Pfam" id="PF13302">
    <property type="entry name" value="Acetyltransf_3"/>
    <property type="match status" value="1"/>
</dbReference>
<dbReference type="Proteomes" id="UP001272987">
    <property type="component" value="Unassembled WGS sequence"/>
</dbReference>
<proteinExistence type="inferred from homology"/>
<accession>A0AAP6B7R0</accession>
<dbReference type="PANTHER" id="PTHR43792:SF8">
    <property type="entry name" value="[RIBOSOMAL PROTEIN US5]-ALANINE N-ACETYLTRANSFERASE"/>
    <property type="match status" value="1"/>
</dbReference>
<dbReference type="Proteomes" id="UP001282288">
    <property type="component" value="Unassembled WGS sequence"/>
</dbReference>
<gene>
    <name evidence="5" type="ORF">PV399_07960</name>
    <name evidence="6" type="ORF">PV666_14330</name>
</gene>
<reference evidence="5 7" key="1">
    <citation type="journal article" date="2023" name="Microb. Genom.">
        <title>Mesoterricola silvestris gen. nov., sp. nov., Mesoterricola sediminis sp. nov., Geothrix oryzae sp. nov., Geothrix edaphica sp. nov., Geothrix rubra sp. nov., and Geothrix limicola sp. nov., six novel members of Acidobacteriota isolated from soils.</title>
        <authorList>
            <person name="Weisberg A.J."/>
            <person name="Pearce E."/>
            <person name="Kramer C.G."/>
            <person name="Chang J.H."/>
            <person name="Clarke C.R."/>
        </authorList>
    </citation>
    <scope>NUCLEOTIDE SEQUENCE</scope>
    <source>
        <strain evidence="6 7">NB05-1H</strain>
        <strain evidence="5">NRRL_B-16521</strain>
    </source>
</reference>
<feature type="domain" description="N-acetyltransferase" evidence="4">
    <location>
        <begin position="2"/>
        <end position="156"/>
    </location>
</feature>
<evidence type="ECO:0000313" key="8">
    <source>
        <dbReference type="Proteomes" id="UP001282288"/>
    </source>
</evidence>
<evidence type="ECO:0000313" key="7">
    <source>
        <dbReference type="Proteomes" id="UP001272987"/>
    </source>
</evidence>
<keyword evidence="1" id="KW-0808">Transferase</keyword>
<comment type="caution">
    <text evidence="5">The sequence shown here is derived from an EMBL/GenBank/DDBJ whole genome shotgun (WGS) entry which is preliminary data.</text>
</comment>
<evidence type="ECO:0000313" key="5">
    <source>
        <dbReference type="EMBL" id="MDX2959649.1"/>
    </source>
</evidence>
<name>A0AAP6B7R0_9ACTN</name>
<sequence>MTRLERLRADHAPALLAFELENRAYFARTIPDRGDDYFREFDDRLAGLLAEQEEGVCHFHVLLSGEEVAARINLVDVEDDLAELGYRVGERWTGRGVATRAVGEVCRLARDTYGLRGLFAGTDTGNRASQTVLERNGFVTTGATERGGVRYELALI</sequence>
<evidence type="ECO:0000256" key="1">
    <source>
        <dbReference type="ARBA" id="ARBA00022679"/>
    </source>
</evidence>
<evidence type="ECO:0000256" key="3">
    <source>
        <dbReference type="ARBA" id="ARBA00038502"/>
    </source>
</evidence>
<dbReference type="GO" id="GO:0005737">
    <property type="term" value="C:cytoplasm"/>
    <property type="evidence" value="ECO:0007669"/>
    <property type="project" value="TreeGrafter"/>
</dbReference>
<keyword evidence="2" id="KW-0012">Acyltransferase</keyword>